<evidence type="ECO:0000259" key="5">
    <source>
        <dbReference type="Pfam" id="PF14031"/>
    </source>
</evidence>
<evidence type="ECO:0000259" key="4">
    <source>
        <dbReference type="Pfam" id="PF00291"/>
    </source>
</evidence>
<dbReference type="Pfam" id="PF01042">
    <property type="entry name" value="Ribonuc_L-PSP"/>
    <property type="match status" value="1"/>
</dbReference>
<dbReference type="InterPro" id="IPR026956">
    <property type="entry name" value="D-ser_dehydrat-like_dom"/>
</dbReference>
<keyword evidence="3" id="KW-0663">Pyridoxal phosphate</keyword>
<dbReference type="GO" id="GO:0005524">
    <property type="term" value="F:ATP binding"/>
    <property type="evidence" value="ECO:0007669"/>
    <property type="project" value="TreeGrafter"/>
</dbReference>
<keyword evidence="7" id="KW-1185">Reference proteome</keyword>
<comment type="cofactor">
    <cofactor evidence="1">
        <name>pyridoxal 5'-phosphate</name>
        <dbReference type="ChEBI" id="CHEBI:597326"/>
    </cofactor>
</comment>
<name>Q2TYD7_ASPOR</name>
<dbReference type="HOGENOM" id="CLU_430805_0_0_1"/>
<dbReference type="InterPro" id="IPR006175">
    <property type="entry name" value="YjgF/YER057c/UK114"/>
</dbReference>
<dbReference type="RefSeq" id="XP_023093896.1">
    <property type="nucleotide sequence ID" value="XM_023233350.1"/>
</dbReference>
<dbReference type="GO" id="GO:0030170">
    <property type="term" value="F:pyridoxal phosphate binding"/>
    <property type="evidence" value="ECO:0007669"/>
    <property type="project" value="TreeGrafter"/>
</dbReference>
<dbReference type="STRING" id="510516.Q2TYD7"/>
<organism evidence="6 7">
    <name type="scientific">Aspergillus oryzae (strain ATCC 42149 / RIB 40)</name>
    <name type="common">Yellow koji mold</name>
    <dbReference type="NCBI Taxonomy" id="510516"/>
    <lineage>
        <taxon>Eukaryota</taxon>
        <taxon>Fungi</taxon>
        <taxon>Dikarya</taxon>
        <taxon>Ascomycota</taxon>
        <taxon>Pezizomycotina</taxon>
        <taxon>Eurotiomycetes</taxon>
        <taxon>Eurotiomycetidae</taxon>
        <taxon>Eurotiales</taxon>
        <taxon>Aspergillaceae</taxon>
        <taxon>Aspergillus</taxon>
        <taxon>Aspergillus subgen. Circumdati</taxon>
    </lineage>
</organism>
<dbReference type="GO" id="GO:0008721">
    <property type="term" value="F:D-serine ammonia-lyase activity"/>
    <property type="evidence" value="ECO:0007669"/>
    <property type="project" value="TreeGrafter"/>
</dbReference>
<dbReference type="GeneID" id="5998991"/>
<evidence type="ECO:0000313" key="6">
    <source>
        <dbReference type="EMBL" id="BAE65736.1"/>
    </source>
</evidence>
<comment type="similarity">
    <text evidence="2">Belongs to the serine/threonine dehydratase family.</text>
</comment>
<protein>
    <submittedName>
        <fullName evidence="6">DNA, SC103</fullName>
    </submittedName>
</protein>
<dbReference type="Pfam" id="PF00291">
    <property type="entry name" value="PALP"/>
    <property type="match status" value="1"/>
</dbReference>
<dbReference type="PANTHER" id="PTHR43050">
    <property type="entry name" value="SERINE / THREONINE RACEMASE FAMILY MEMBER"/>
    <property type="match status" value="1"/>
</dbReference>
<dbReference type="SUPFAM" id="SSF53686">
    <property type="entry name" value="Tryptophan synthase beta subunit-like PLP-dependent enzymes"/>
    <property type="match status" value="1"/>
</dbReference>
<sequence>MADLDTCLPLTVDPFHTAHRSISLYIHRTPVLTSKTLDRIASTPQERSALEGTHFEDQEPAKPVFRLYFKCEKFQKIGALKARGAFHAVLRLFSGLGLEEVRKRGVTTHSSGMKLNAHQNGDCYLLLSKGNHAQALALAAATLKIPAHIVMPSISTSSKIAGTKAYNVRVLFGGSTEPERVAVVNETCAILVPPHDHPDIILGQGTAALELEKQVAALMKDVDTEVDIKKDHPLNVVITPLGGGEPSFQGGDDGRHGLAAGSRIPTVSTLTIADGLRTPVGEINWTVIPDQKKVRGVFAVTEDQIKDAMKLVLERMKLVIEPSAAVPLAVVLFDEEFRTIAEKEGGEKGWDVGVIFSGGNTTVEAIWNLHGITLFQLTFTSEGALWNKLFPGYAKLLGIYSHSSLSYAGTKPQEAMQHLIKEIEGCKEGLQRHLQFFPLKDLVISVGATTQALSSQFLLQDGYPDPELNTLRNLLANPFGNDLDAKVKIEIHAGVYPLLNMQQFSTNASIEMGRPEDDIAILVLAEVCSVCNDGERPRPEALLVAGTLALGRPVSFTRPIVERISQEHSIVSWEEKQADSSGIPRSRTVLFISDIFEDDTYPQHQCFRNLKAVLESAGSILEKTVEVKVFLSDMEDFEKMNEVYLQWFGDIKPART</sequence>
<dbReference type="GO" id="GO:0030378">
    <property type="term" value="F:serine racemase activity"/>
    <property type="evidence" value="ECO:0007669"/>
    <property type="project" value="TreeGrafter"/>
</dbReference>
<evidence type="ECO:0000313" key="7">
    <source>
        <dbReference type="Proteomes" id="UP000006564"/>
    </source>
</evidence>
<dbReference type="InterPro" id="IPR036052">
    <property type="entry name" value="TrpB-like_PALP_sf"/>
</dbReference>
<dbReference type="VEuPathDB" id="FungiDB:AO090103000289"/>
<dbReference type="InterPro" id="IPR035959">
    <property type="entry name" value="RutC-like_sf"/>
</dbReference>
<dbReference type="InterPro" id="IPR042208">
    <property type="entry name" value="D-ser_dehydrat-like_sf"/>
</dbReference>
<dbReference type="Pfam" id="PF14031">
    <property type="entry name" value="D-ser_dehydrat"/>
    <property type="match status" value="1"/>
</dbReference>
<evidence type="ECO:0000256" key="1">
    <source>
        <dbReference type="ARBA" id="ARBA00001933"/>
    </source>
</evidence>
<dbReference type="AlphaFoldDB" id="Q2TYD7"/>
<evidence type="ECO:0000256" key="3">
    <source>
        <dbReference type="ARBA" id="ARBA00022898"/>
    </source>
</evidence>
<dbReference type="GO" id="GO:0000287">
    <property type="term" value="F:magnesium ion binding"/>
    <property type="evidence" value="ECO:0007669"/>
    <property type="project" value="TreeGrafter"/>
</dbReference>
<dbReference type="GO" id="GO:0018114">
    <property type="term" value="F:threonine racemase activity"/>
    <property type="evidence" value="ECO:0007669"/>
    <property type="project" value="TreeGrafter"/>
</dbReference>
<dbReference type="Gene3D" id="3.30.1330.40">
    <property type="entry name" value="RutC-like"/>
    <property type="match status" value="1"/>
</dbReference>
<dbReference type="EMBL" id="AP007174">
    <property type="protein sequence ID" value="BAE65736.1"/>
    <property type="molecule type" value="Genomic_DNA"/>
</dbReference>
<feature type="domain" description="D-serine dehydratase-like" evidence="5">
    <location>
        <begin position="520"/>
        <end position="578"/>
    </location>
</feature>
<dbReference type="KEGG" id="aor:AO090103000289"/>
<dbReference type="SUPFAM" id="SSF55298">
    <property type="entry name" value="YjgF-like"/>
    <property type="match status" value="1"/>
</dbReference>
<feature type="domain" description="Tryptophan synthase beta chain-like PALP" evidence="4">
    <location>
        <begin position="66"/>
        <end position="336"/>
    </location>
</feature>
<dbReference type="CDD" id="cd00448">
    <property type="entry name" value="YjgF_YER057c_UK114_family"/>
    <property type="match status" value="1"/>
</dbReference>
<gene>
    <name evidence="6" type="ORF">AO090103000289</name>
</gene>
<dbReference type="Gene3D" id="3.40.50.1100">
    <property type="match status" value="5"/>
</dbReference>
<accession>Q2TYD7</accession>
<dbReference type="GO" id="GO:0003941">
    <property type="term" value="F:L-serine ammonia-lyase activity"/>
    <property type="evidence" value="ECO:0007669"/>
    <property type="project" value="TreeGrafter"/>
</dbReference>
<reference evidence="6 7" key="1">
    <citation type="journal article" date="2005" name="Nature">
        <title>Genome sequencing and analysis of Aspergillus oryzae.</title>
        <authorList>
            <person name="Machida M."/>
            <person name="Asai K."/>
            <person name="Sano M."/>
            <person name="Tanaka T."/>
            <person name="Kumagai T."/>
            <person name="Terai G."/>
            <person name="Kusumoto K."/>
            <person name="Arima T."/>
            <person name="Akita O."/>
            <person name="Kashiwagi Y."/>
            <person name="Abe K."/>
            <person name="Gomi K."/>
            <person name="Horiuchi H."/>
            <person name="Kitamoto K."/>
            <person name="Kobayashi T."/>
            <person name="Takeuchi M."/>
            <person name="Denning D.W."/>
            <person name="Galagan J.E."/>
            <person name="Nierman W.C."/>
            <person name="Yu J."/>
            <person name="Archer D.B."/>
            <person name="Bennett J.W."/>
            <person name="Bhatnagar D."/>
            <person name="Cleveland T.E."/>
            <person name="Fedorova N.D."/>
            <person name="Gotoh O."/>
            <person name="Horikawa H."/>
            <person name="Hosoyama A."/>
            <person name="Ichinomiya M."/>
            <person name="Igarashi R."/>
            <person name="Iwashita K."/>
            <person name="Juvvadi P.R."/>
            <person name="Kato M."/>
            <person name="Kato Y."/>
            <person name="Kin T."/>
            <person name="Kokubun A."/>
            <person name="Maeda H."/>
            <person name="Maeyama N."/>
            <person name="Maruyama J."/>
            <person name="Nagasaki H."/>
            <person name="Nakajima T."/>
            <person name="Oda K."/>
            <person name="Okada K."/>
            <person name="Paulsen I."/>
            <person name="Sakamoto K."/>
            <person name="Sawano T."/>
            <person name="Takahashi M."/>
            <person name="Takase K."/>
            <person name="Terabayashi Y."/>
            <person name="Wortman J."/>
            <person name="Yamada O."/>
            <person name="Yamagata Y."/>
            <person name="Anazawa H."/>
            <person name="Hata Y."/>
            <person name="Koide Y."/>
            <person name="Komori T."/>
            <person name="Koyama Y."/>
            <person name="Minetoki T."/>
            <person name="Suharnan S."/>
            <person name="Tanaka A."/>
            <person name="Isono K."/>
            <person name="Kuhara S."/>
            <person name="Ogasawara N."/>
            <person name="Kikuchi H."/>
        </authorList>
    </citation>
    <scope>NUCLEOTIDE SEQUENCE [LARGE SCALE GENOMIC DNA]</scope>
    <source>
        <strain evidence="7">ATCC 42149 / RIB 40</strain>
    </source>
</reference>
<dbReference type="InterPro" id="IPR001926">
    <property type="entry name" value="TrpB-like_PALP"/>
</dbReference>
<dbReference type="PANTHER" id="PTHR43050:SF1">
    <property type="entry name" value="SERINE RACEMASE"/>
    <property type="match status" value="1"/>
</dbReference>
<dbReference type="Gene3D" id="2.40.37.20">
    <property type="entry name" value="D-serine dehydratase-like domain"/>
    <property type="match status" value="1"/>
</dbReference>
<proteinExistence type="inferred from homology"/>
<dbReference type="Proteomes" id="UP000006564">
    <property type="component" value="Chromosome 8"/>
</dbReference>
<dbReference type="EMBL" id="BA000056">
    <property type="protein sequence ID" value="BAE65736.1"/>
    <property type="molecule type" value="Genomic_DNA"/>
</dbReference>
<evidence type="ECO:0000256" key="2">
    <source>
        <dbReference type="ARBA" id="ARBA00010869"/>
    </source>
</evidence>